<keyword evidence="2 6" id="KW-0238">DNA-binding</keyword>
<dbReference type="KEGG" id="hhk:HH1059_17050"/>
<dbReference type="InterPro" id="IPR002197">
    <property type="entry name" value="HTH_Fis"/>
</dbReference>
<dbReference type="GO" id="GO:0006355">
    <property type="term" value="P:regulation of DNA-templated transcription"/>
    <property type="evidence" value="ECO:0007669"/>
    <property type="project" value="InterPro"/>
</dbReference>
<reference evidence="6" key="1">
    <citation type="submission" date="2016-02" db="EMBL/GenBank/DDBJ databases">
        <title>Halorhodospira halochloris DSM-1059 complete genome, version 2.</title>
        <authorList>
            <person name="Tsukatani Y."/>
        </authorList>
    </citation>
    <scope>NUCLEOTIDE SEQUENCE</scope>
    <source>
        <strain evidence="6">DSM 1059</strain>
    </source>
</reference>
<dbReference type="EMBL" id="AP017372">
    <property type="protein sequence ID" value="BAU58418.1"/>
    <property type="molecule type" value="Genomic_DNA"/>
</dbReference>
<dbReference type="Proteomes" id="UP000218890">
    <property type="component" value="Chromosome"/>
</dbReference>
<feature type="domain" description="DNA binding HTH" evidence="5">
    <location>
        <begin position="53"/>
        <end position="92"/>
    </location>
</feature>
<accession>A0A120N012</accession>
<evidence type="ECO:0000313" key="6">
    <source>
        <dbReference type="EMBL" id="BAU58418.1"/>
    </source>
</evidence>
<feature type="region of interest" description="Disordered" evidence="4">
    <location>
        <begin position="1"/>
        <end position="23"/>
    </location>
</feature>
<dbReference type="PANTHER" id="PTHR47918:SF1">
    <property type="entry name" value="DNA-BINDING PROTEIN FIS"/>
    <property type="match status" value="1"/>
</dbReference>
<dbReference type="GO" id="GO:0043565">
    <property type="term" value="F:sequence-specific DNA binding"/>
    <property type="evidence" value="ECO:0007669"/>
    <property type="project" value="InterPro"/>
</dbReference>
<keyword evidence="7" id="KW-1185">Reference proteome</keyword>
<dbReference type="Gene3D" id="1.10.10.60">
    <property type="entry name" value="Homeodomain-like"/>
    <property type="match status" value="1"/>
</dbReference>
<dbReference type="RefSeq" id="WP_096409784.1">
    <property type="nucleotide sequence ID" value="NZ_AP017372.2"/>
</dbReference>
<dbReference type="NCBIfam" id="NF001659">
    <property type="entry name" value="PRK00430.1"/>
    <property type="match status" value="1"/>
</dbReference>
<gene>
    <name evidence="6" type="primary">fis</name>
    <name evidence="6" type="ORF">HH1059_17050</name>
</gene>
<protein>
    <recommendedName>
        <fullName evidence="3">Putative Fis-like DNA-binding protein</fullName>
    </recommendedName>
</protein>
<dbReference type="OrthoDB" id="9802388at2"/>
<organism evidence="6 7">
    <name type="scientific">Halorhodospira halochloris</name>
    <name type="common">Ectothiorhodospira halochloris</name>
    <dbReference type="NCBI Taxonomy" id="1052"/>
    <lineage>
        <taxon>Bacteria</taxon>
        <taxon>Pseudomonadati</taxon>
        <taxon>Pseudomonadota</taxon>
        <taxon>Gammaproteobacteria</taxon>
        <taxon>Chromatiales</taxon>
        <taxon>Ectothiorhodospiraceae</taxon>
        <taxon>Halorhodospira</taxon>
    </lineage>
</organism>
<dbReference type="PIRSF" id="PIRSF002097">
    <property type="entry name" value="DNA-binding_Fis"/>
    <property type="match status" value="1"/>
</dbReference>
<dbReference type="InterPro" id="IPR005412">
    <property type="entry name" value="Fis_DNA-bd"/>
</dbReference>
<sequence>MGENRGSLCGKDPNQGSDHVADSTIRSAVTRALEDYFRELDGHDCNGLYRLVLREVEVPLLQSVLEYTGGNQTRAAQLLGLNRATLRKKLRENGLINNHEK</sequence>
<evidence type="ECO:0000256" key="3">
    <source>
        <dbReference type="ARBA" id="ARBA00029540"/>
    </source>
</evidence>
<dbReference type="PRINTS" id="PR01591">
    <property type="entry name" value="DNABINDNGFIS"/>
</dbReference>
<evidence type="ECO:0000313" key="7">
    <source>
        <dbReference type="Proteomes" id="UP000218890"/>
    </source>
</evidence>
<dbReference type="SUPFAM" id="SSF46689">
    <property type="entry name" value="Homeodomain-like"/>
    <property type="match status" value="1"/>
</dbReference>
<dbReference type="AlphaFoldDB" id="A0A120N012"/>
<dbReference type="PRINTS" id="PR01590">
    <property type="entry name" value="HTHFIS"/>
</dbReference>
<dbReference type="Pfam" id="PF02954">
    <property type="entry name" value="HTH_8"/>
    <property type="match status" value="1"/>
</dbReference>
<evidence type="ECO:0000256" key="1">
    <source>
        <dbReference type="ARBA" id="ARBA00008559"/>
    </source>
</evidence>
<evidence type="ECO:0000259" key="5">
    <source>
        <dbReference type="Pfam" id="PF02954"/>
    </source>
</evidence>
<evidence type="ECO:0000256" key="2">
    <source>
        <dbReference type="ARBA" id="ARBA00023125"/>
    </source>
</evidence>
<proteinExistence type="inferred from homology"/>
<dbReference type="InterPro" id="IPR009057">
    <property type="entry name" value="Homeodomain-like_sf"/>
</dbReference>
<dbReference type="InterPro" id="IPR050207">
    <property type="entry name" value="Trans_regulatory_Fis"/>
</dbReference>
<comment type="similarity">
    <text evidence="1">Belongs to the transcriptional regulatory Fis family.</text>
</comment>
<evidence type="ECO:0000256" key="4">
    <source>
        <dbReference type="SAM" id="MobiDB-lite"/>
    </source>
</evidence>
<dbReference type="PANTHER" id="PTHR47918">
    <property type="entry name" value="DNA-BINDING PROTEIN FIS"/>
    <property type="match status" value="1"/>
</dbReference>
<name>A0A120N012_HALHR</name>